<gene>
    <name evidence="1" type="ORF">NEOLI_001890</name>
</gene>
<accession>A0A1U7LWH5</accession>
<dbReference type="AlphaFoldDB" id="A0A1U7LWH5"/>
<evidence type="ECO:0000313" key="2">
    <source>
        <dbReference type="Proteomes" id="UP000186594"/>
    </source>
</evidence>
<evidence type="ECO:0000313" key="1">
    <source>
        <dbReference type="EMBL" id="OLL26861.1"/>
    </source>
</evidence>
<proteinExistence type="predicted"/>
<organism evidence="1 2">
    <name type="scientific">Neolecta irregularis (strain DAH-3)</name>
    <dbReference type="NCBI Taxonomy" id="1198029"/>
    <lineage>
        <taxon>Eukaryota</taxon>
        <taxon>Fungi</taxon>
        <taxon>Dikarya</taxon>
        <taxon>Ascomycota</taxon>
        <taxon>Taphrinomycotina</taxon>
        <taxon>Neolectales</taxon>
        <taxon>Neolectaceae</taxon>
        <taxon>Neolecta</taxon>
    </lineage>
</organism>
<reference evidence="1 2" key="1">
    <citation type="submission" date="2016-04" db="EMBL/GenBank/DDBJ databases">
        <title>Evolutionary innovation and constraint leading to complex multicellularity in the Ascomycota.</title>
        <authorList>
            <person name="Cisse O."/>
            <person name="Nguyen A."/>
            <person name="Hewitt D.A."/>
            <person name="Jedd G."/>
            <person name="Stajich J.E."/>
        </authorList>
    </citation>
    <scope>NUCLEOTIDE SEQUENCE [LARGE SCALE GENOMIC DNA]</scope>
    <source>
        <strain evidence="1 2">DAH-3</strain>
    </source>
</reference>
<keyword evidence="2" id="KW-1185">Reference proteome</keyword>
<comment type="caution">
    <text evidence="1">The sequence shown here is derived from an EMBL/GenBank/DDBJ whole genome shotgun (WGS) entry which is preliminary data.</text>
</comment>
<name>A0A1U7LWH5_NEOID</name>
<sequence length="164" mass="19052">MTISDIKLASLGSKVQIEYQKQSDDFSPIHVGQNIRASVFFETLASGYIDGLDVLFEGYCSVGGKNQRILSRVILSTRLRHYHKGFHNEYFEFRIPEESDILVYHSKDQNEYWDIYLQERSRYLLPRSTQVMLGDKLARIWLHNIHYQVASDIKETSSNEALSS</sequence>
<protein>
    <submittedName>
        <fullName evidence="1">Uncharacterized protein</fullName>
    </submittedName>
</protein>
<dbReference type="Proteomes" id="UP000186594">
    <property type="component" value="Unassembled WGS sequence"/>
</dbReference>
<dbReference type="EMBL" id="LXFE01000141">
    <property type="protein sequence ID" value="OLL26861.1"/>
    <property type="molecule type" value="Genomic_DNA"/>
</dbReference>